<feature type="compositionally biased region" description="Basic and acidic residues" evidence="1">
    <location>
        <begin position="234"/>
        <end position="243"/>
    </location>
</feature>
<accession>A0A4C1X359</accession>
<reference evidence="2 3" key="1">
    <citation type="journal article" date="2019" name="Commun. Biol.">
        <title>The bagworm genome reveals a unique fibroin gene that provides high tensile strength.</title>
        <authorList>
            <person name="Kono N."/>
            <person name="Nakamura H."/>
            <person name="Ohtoshi R."/>
            <person name="Tomita M."/>
            <person name="Numata K."/>
            <person name="Arakawa K."/>
        </authorList>
    </citation>
    <scope>NUCLEOTIDE SEQUENCE [LARGE SCALE GENOMIC DNA]</scope>
</reference>
<protein>
    <submittedName>
        <fullName evidence="2">Uncharacterized protein</fullName>
    </submittedName>
</protein>
<dbReference type="Proteomes" id="UP000299102">
    <property type="component" value="Unassembled WGS sequence"/>
</dbReference>
<feature type="compositionally biased region" description="Low complexity" evidence="1">
    <location>
        <begin position="205"/>
        <end position="223"/>
    </location>
</feature>
<feature type="region of interest" description="Disordered" evidence="1">
    <location>
        <begin position="199"/>
        <end position="244"/>
    </location>
</feature>
<organism evidence="2 3">
    <name type="scientific">Eumeta variegata</name>
    <name type="common">Bagworm moth</name>
    <name type="synonym">Eumeta japonica</name>
    <dbReference type="NCBI Taxonomy" id="151549"/>
    <lineage>
        <taxon>Eukaryota</taxon>
        <taxon>Metazoa</taxon>
        <taxon>Ecdysozoa</taxon>
        <taxon>Arthropoda</taxon>
        <taxon>Hexapoda</taxon>
        <taxon>Insecta</taxon>
        <taxon>Pterygota</taxon>
        <taxon>Neoptera</taxon>
        <taxon>Endopterygota</taxon>
        <taxon>Lepidoptera</taxon>
        <taxon>Glossata</taxon>
        <taxon>Ditrysia</taxon>
        <taxon>Tineoidea</taxon>
        <taxon>Psychidae</taxon>
        <taxon>Oiketicinae</taxon>
        <taxon>Eumeta</taxon>
    </lineage>
</organism>
<name>A0A4C1X359_EUMVA</name>
<keyword evidence="3" id="KW-1185">Reference proteome</keyword>
<gene>
    <name evidence="2" type="ORF">EVAR_58176_1</name>
</gene>
<evidence type="ECO:0000256" key="1">
    <source>
        <dbReference type="SAM" id="MobiDB-lite"/>
    </source>
</evidence>
<dbReference type="EMBL" id="BGZK01000699">
    <property type="protein sequence ID" value="GBP56727.1"/>
    <property type="molecule type" value="Genomic_DNA"/>
</dbReference>
<evidence type="ECO:0000313" key="2">
    <source>
        <dbReference type="EMBL" id="GBP56727.1"/>
    </source>
</evidence>
<sequence>MVHSDENVLLSRRLPVKKEIRQYSASSIDVCRLKKQRIGSRTGGFFSRKTMYCSNFNLLIEMYLCHWFERNGLCDAVIRDTSCATARVAPHDVRYRSIIIVLRYSVFSSMNICRASAAHKHPPLKYVPCDRLRIAGSDIKPSMPVQLDDRLHQCDGDLTCPSGHTASELYRITQDTHEFSRNFCTEIISKFCFTNKSTPTHTISRPPADGGRPAGARAADPGPGVAPAPPPGGERGRERDDTTRAPATRYTYVLLLSFTSDRLALAIFGPLISSPKLHEAGVVFETEELPSITNKKTAEWLVYALA</sequence>
<comment type="caution">
    <text evidence="2">The sequence shown here is derived from an EMBL/GenBank/DDBJ whole genome shotgun (WGS) entry which is preliminary data.</text>
</comment>
<evidence type="ECO:0000313" key="3">
    <source>
        <dbReference type="Proteomes" id="UP000299102"/>
    </source>
</evidence>
<dbReference type="AlphaFoldDB" id="A0A4C1X359"/>
<proteinExistence type="predicted"/>